<name>A0ABC8DT07_ECOLX</name>
<evidence type="ECO:0000313" key="1">
    <source>
        <dbReference type="EMBL" id="BCG34866.1"/>
    </source>
</evidence>
<gene>
    <name evidence="1" type="ORF">TUM18780_00280</name>
</gene>
<dbReference type="Proteomes" id="UP000509260">
    <property type="component" value="Chromosome"/>
</dbReference>
<reference evidence="1 2" key="1">
    <citation type="submission" date="2020-06" db="EMBL/GenBank/DDBJ databases">
        <title>Whole-genome sequencing of blaNDM-5 positive Escherichia coli isolated from a Japanese patient with no history of travel abroad.</title>
        <authorList>
            <person name="Ito Y."/>
            <person name="Aoki K."/>
            <person name="Nakayama N."/>
            <person name="Ohtsuka M."/>
            <person name="Ota M."/>
            <person name="Kaneko N."/>
            <person name="Yoshida M."/>
            <person name="Ishii Y."/>
            <person name="Tateda K."/>
            <person name="Matsuse H."/>
        </authorList>
    </citation>
    <scope>NUCLEOTIDE SEQUENCE [LARGE SCALE GENOMIC DNA]</scope>
    <source>
        <strain evidence="1 2">TUM18780</strain>
    </source>
</reference>
<dbReference type="AlphaFoldDB" id="A0ABC8DT07"/>
<proteinExistence type="predicted"/>
<sequence length="62" mass="7216">MQLIFIDFPNAIASLTLLIHYQKSLIFLKRLFTHKRLRIRDQLNDKRDLSGKNHKSAVVAAP</sequence>
<accession>A0ABC8DT07</accession>
<organism evidence="1 2">
    <name type="scientific">Escherichia coli</name>
    <dbReference type="NCBI Taxonomy" id="562"/>
    <lineage>
        <taxon>Bacteria</taxon>
        <taxon>Pseudomonadati</taxon>
        <taxon>Pseudomonadota</taxon>
        <taxon>Gammaproteobacteria</taxon>
        <taxon>Enterobacterales</taxon>
        <taxon>Enterobacteriaceae</taxon>
        <taxon>Escherichia</taxon>
    </lineage>
</organism>
<evidence type="ECO:0000313" key="2">
    <source>
        <dbReference type="Proteomes" id="UP000509260"/>
    </source>
</evidence>
<dbReference type="EMBL" id="AP023197">
    <property type="protein sequence ID" value="BCG34866.1"/>
    <property type="molecule type" value="Genomic_DNA"/>
</dbReference>
<protein>
    <submittedName>
        <fullName evidence="1">Uncharacterized protein</fullName>
    </submittedName>
</protein>